<feature type="domain" description="Protein kinase" evidence="5">
    <location>
        <begin position="60"/>
        <end position="367"/>
    </location>
</feature>
<dbReference type="Pfam" id="PF00069">
    <property type="entry name" value="Pkinase"/>
    <property type="match status" value="1"/>
</dbReference>
<dbReference type="GO" id="GO:0005524">
    <property type="term" value="F:ATP binding"/>
    <property type="evidence" value="ECO:0007669"/>
    <property type="project" value="UniProtKB-KW"/>
</dbReference>
<dbReference type="AlphaFoldDB" id="A0AAD4QLC5"/>
<keyword evidence="7" id="KW-1185">Reference proteome</keyword>
<keyword evidence="3 6" id="KW-0418">Kinase</keyword>
<dbReference type="Gene3D" id="1.10.510.10">
    <property type="entry name" value="Transferase(Phosphotransferase) domain 1"/>
    <property type="match status" value="1"/>
</dbReference>
<evidence type="ECO:0000259" key="5">
    <source>
        <dbReference type="PROSITE" id="PS50011"/>
    </source>
</evidence>
<sequence>MTSISLRTHLTYGEQANREIGTLFGSELWWRDNYSVIWHSGYELRPRYHPNWEPSWRRSGKDFFSVEDGQPCLLRAAIDATRRADGKRVMLKKILPEEGPYELDISRMFSSPELAQNPRNHCVPLLDIIELPNSGQRLMVMPFLRPFNKPRFQTFGEFVAFFTQICEGLQFMHERNIAHRDCTANNIMFDPSGMYPQGFHPLHINRSQDFKGRAKHYTRTQQPPRYHLIDFGLSRQYTSRRAFDRPLRGGDKSAPEHKDGGWCNPFQTDIYYLGNLVRQEFLRKYNGFEFMNDLVSEMTHRDPAKRPIIEVVVDKFAHICESLSGFKLRSNITSKRDPTLFSVFRHARQATRTLQYIVLCKAAIPET</sequence>
<organism evidence="6 7">
    <name type="scientific">Multifurca ochricompacta</name>
    <dbReference type="NCBI Taxonomy" id="376703"/>
    <lineage>
        <taxon>Eukaryota</taxon>
        <taxon>Fungi</taxon>
        <taxon>Dikarya</taxon>
        <taxon>Basidiomycota</taxon>
        <taxon>Agaricomycotina</taxon>
        <taxon>Agaricomycetes</taxon>
        <taxon>Russulales</taxon>
        <taxon>Russulaceae</taxon>
        <taxon>Multifurca</taxon>
    </lineage>
</organism>
<dbReference type="PROSITE" id="PS50011">
    <property type="entry name" value="PROTEIN_KINASE_DOM"/>
    <property type="match status" value="1"/>
</dbReference>
<evidence type="ECO:0000256" key="4">
    <source>
        <dbReference type="ARBA" id="ARBA00022840"/>
    </source>
</evidence>
<dbReference type="InterPro" id="IPR011009">
    <property type="entry name" value="Kinase-like_dom_sf"/>
</dbReference>
<dbReference type="InterPro" id="IPR000719">
    <property type="entry name" value="Prot_kinase_dom"/>
</dbReference>
<keyword evidence="1" id="KW-0808">Transferase</keyword>
<name>A0AAD4QLC5_9AGAM</name>
<evidence type="ECO:0000313" key="7">
    <source>
        <dbReference type="Proteomes" id="UP001203297"/>
    </source>
</evidence>
<dbReference type="PANTHER" id="PTHR43289:SF6">
    <property type="entry name" value="SERINE_THREONINE-PROTEIN KINASE NEKL-3"/>
    <property type="match status" value="1"/>
</dbReference>
<keyword evidence="2" id="KW-0547">Nucleotide-binding</keyword>
<dbReference type="SMART" id="SM00220">
    <property type="entry name" value="S_TKc"/>
    <property type="match status" value="1"/>
</dbReference>
<evidence type="ECO:0000313" key="6">
    <source>
        <dbReference type="EMBL" id="KAI0296112.1"/>
    </source>
</evidence>
<reference evidence="6" key="1">
    <citation type="journal article" date="2022" name="New Phytol.">
        <title>Evolutionary transition to the ectomycorrhizal habit in the genomes of a hyperdiverse lineage of mushroom-forming fungi.</title>
        <authorList>
            <person name="Looney B."/>
            <person name="Miyauchi S."/>
            <person name="Morin E."/>
            <person name="Drula E."/>
            <person name="Courty P.E."/>
            <person name="Kohler A."/>
            <person name="Kuo A."/>
            <person name="LaButti K."/>
            <person name="Pangilinan J."/>
            <person name="Lipzen A."/>
            <person name="Riley R."/>
            <person name="Andreopoulos W."/>
            <person name="He G."/>
            <person name="Johnson J."/>
            <person name="Nolan M."/>
            <person name="Tritt A."/>
            <person name="Barry K.W."/>
            <person name="Grigoriev I.V."/>
            <person name="Nagy L.G."/>
            <person name="Hibbett D."/>
            <person name="Henrissat B."/>
            <person name="Matheny P.B."/>
            <person name="Labbe J."/>
            <person name="Martin F.M."/>
        </authorList>
    </citation>
    <scope>NUCLEOTIDE SEQUENCE</scope>
    <source>
        <strain evidence="6">BPL690</strain>
    </source>
</reference>
<dbReference type="EMBL" id="WTXG01000051">
    <property type="protein sequence ID" value="KAI0296112.1"/>
    <property type="molecule type" value="Genomic_DNA"/>
</dbReference>
<dbReference type="PANTHER" id="PTHR43289">
    <property type="entry name" value="MITOGEN-ACTIVATED PROTEIN KINASE KINASE KINASE 20-RELATED"/>
    <property type="match status" value="1"/>
</dbReference>
<protein>
    <submittedName>
        <fullName evidence="6">Kinase-like domain-containing protein</fullName>
    </submittedName>
</protein>
<comment type="caution">
    <text evidence="6">The sequence shown here is derived from an EMBL/GenBank/DDBJ whole genome shotgun (WGS) entry which is preliminary data.</text>
</comment>
<gene>
    <name evidence="6" type="ORF">B0F90DRAFT_1636783</name>
</gene>
<dbReference type="Proteomes" id="UP001203297">
    <property type="component" value="Unassembled WGS sequence"/>
</dbReference>
<proteinExistence type="predicted"/>
<keyword evidence="4" id="KW-0067">ATP-binding</keyword>
<evidence type="ECO:0000256" key="1">
    <source>
        <dbReference type="ARBA" id="ARBA00022679"/>
    </source>
</evidence>
<dbReference type="GO" id="GO:0004674">
    <property type="term" value="F:protein serine/threonine kinase activity"/>
    <property type="evidence" value="ECO:0007669"/>
    <property type="project" value="TreeGrafter"/>
</dbReference>
<accession>A0AAD4QLC5</accession>
<evidence type="ECO:0000256" key="2">
    <source>
        <dbReference type="ARBA" id="ARBA00022741"/>
    </source>
</evidence>
<evidence type="ECO:0000256" key="3">
    <source>
        <dbReference type="ARBA" id="ARBA00022777"/>
    </source>
</evidence>
<dbReference type="SUPFAM" id="SSF56112">
    <property type="entry name" value="Protein kinase-like (PK-like)"/>
    <property type="match status" value="1"/>
</dbReference>